<dbReference type="InterPro" id="IPR002219">
    <property type="entry name" value="PKC_DAG/PE"/>
</dbReference>
<dbReference type="eggNOG" id="KOG1169">
    <property type="taxonomic scope" value="Eukaryota"/>
</dbReference>
<dbReference type="PROSITE" id="PS00479">
    <property type="entry name" value="ZF_DAG_PE_1"/>
    <property type="match status" value="1"/>
</dbReference>
<dbReference type="InterPro" id="IPR000756">
    <property type="entry name" value="Diacylglycerol_kin_accessory"/>
</dbReference>
<evidence type="ECO:0000256" key="9">
    <source>
        <dbReference type="ARBA" id="ARBA00022833"/>
    </source>
</evidence>
<dbReference type="VEuPathDB" id="FungiDB:SDRG_00783"/>
<keyword evidence="7" id="KW-0863">Zinc-finger</keyword>
<dbReference type="RefSeq" id="XP_008604499.1">
    <property type="nucleotide sequence ID" value="XM_008606277.1"/>
</dbReference>
<evidence type="ECO:0000256" key="7">
    <source>
        <dbReference type="ARBA" id="ARBA00022771"/>
    </source>
</evidence>
<keyword evidence="8 12" id="KW-0418">Kinase</keyword>
<evidence type="ECO:0000256" key="5">
    <source>
        <dbReference type="ARBA" id="ARBA00022737"/>
    </source>
</evidence>
<comment type="catalytic activity">
    <reaction evidence="12">
        <text>a 1,2-diacyl-sn-glycerol + ATP = a 1,2-diacyl-sn-glycero-3-phosphate + ADP + H(+)</text>
        <dbReference type="Rhea" id="RHEA:10272"/>
        <dbReference type="ChEBI" id="CHEBI:15378"/>
        <dbReference type="ChEBI" id="CHEBI:17815"/>
        <dbReference type="ChEBI" id="CHEBI:30616"/>
        <dbReference type="ChEBI" id="CHEBI:58608"/>
        <dbReference type="ChEBI" id="CHEBI:456216"/>
        <dbReference type="EC" id="2.7.1.107"/>
    </reaction>
</comment>
<dbReference type="SUPFAM" id="SSF57889">
    <property type="entry name" value="Cysteine-rich domain"/>
    <property type="match status" value="2"/>
</dbReference>
<evidence type="ECO:0000256" key="8">
    <source>
        <dbReference type="ARBA" id="ARBA00022777"/>
    </source>
</evidence>
<dbReference type="GO" id="GO:0004143">
    <property type="term" value="F:ATP-dependent diacylglycerol kinase activity"/>
    <property type="evidence" value="ECO:0007669"/>
    <property type="project" value="UniProtKB-EC"/>
</dbReference>
<proteinExistence type="inferred from homology"/>
<dbReference type="EC" id="2.7.1.107" evidence="12"/>
<keyword evidence="6 12" id="KW-0547">Nucleotide-binding</keyword>
<evidence type="ECO:0000259" key="15">
    <source>
        <dbReference type="PROSITE" id="PS50146"/>
    </source>
</evidence>
<dbReference type="GeneID" id="19941510"/>
<dbReference type="PROSITE" id="PS50081">
    <property type="entry name" value="ZF_DAG_PE_2"/>
    <property type="match status" value="2"/>
</dbReference>
<dbReference type="FunCoup" id="T0R668">
    <property type="interactions" value="21"/>
</dbReference>
<dbReference type="InterPro" id="IPR037607">
    <property type="entry name" value="DGK"/>
</dbReference>
<dbReference type="AlphaFoldDB" id="T0R668"/>
<dbReference type="PANTHER" id="PTHR11255">
    <property type="entry name" value="DIACYLGLYCEROL KINASE"/>
    <property type="match status" value="1"/>
</dbReference>
<dbReference type="CDD" id="cd20805">
    <property type="entry name" value="C1_DGK_rpt2"/>
    <property type="match status" value="1"/>
</dbReference>
<feature type="transmembrane region" description="Helical" evidence="13">
    <location>
        <begin position="6"/>
        <end position="29"/>
    </location>
</feature>
<sequence>MNTPTATVIAAVVAAAVALYWVVRSVFLWRLKRRYQGKPYVLGRHQWRLEDCAGPHWCNVCDSVANNVKRTVLACDVCGKKAHEACILRQSAGDHSCRCKVAANATYNSHFWVKNNIDAGSSCTICDGSCFGTNAFQCAWCRDVVHESCGRTQTCGYGPHRRLVLAPTSVTTQDTPVTTANTAQHETWGHSFIFGFRNKVVQCLPRMGTATNPIVIQDDDDDRMQPYKIVTPRKTTPLLVFINGKSGGQQGTYVVQQFLKHLNPLQIYDLHASGGPRSALVQFRHVEGLKIVVCGGDGTVGWVLGTIRNLVEEELLSDQPPVAILPLGTGNDLARSLNWGGGYARGPISDTLDDIANADTRALDCWRISMDGRKTCTLQNYFSVGVDAQVALEFHEKRKESPGLFANQLTNKAWYTWFGAKNLVTPTCANLEAKVKLYCDGQRIQLPAETEAVIVTNIDSYAGGTKLWRNDATPAYGQRDARGRHTALRPTAMDDGLLDVVAVGSTMHQGAIHLGLASATRVCQGEKIDLQLRESLPVQVDGEPHLQEKGRIRIIFSHQAEMLEKTLG</sequence>
<keyword evidence="13" id="KW-1133">Transmembrane helix</keyword>
<dbReference type="Proteomes" id="UP000030762">
    <property type="component" value="Unassembled WGS sequence"/>
</dbReference>
<dbReference type="SMART" id="SM00046">
    <property type="entry name" value="DAGKc"/>
    <property type="match status" value="1"/>
</dbReference>
<organism evidence="16 17">
    <name type="scientific">Saprolegnia diclina (strain VS20)</name>
    <dbReference type="NCBI Taxonomy" id="1156394"/>
    <lineage>
        <taxon>Eukaryota</taxon>
        <taxon>Sar</taxon>
        <taxon>Stramenopiles</taxon>
        <taxon>Oomycota</taxon>
        <taxon>Saprolegniomycetes</taxon>
        <taxon>Saprolegniales</taxon>
        <taxon>Saprolegniaceae</taxon>
        <taxon>Saprolegnia</taxon>
    </lineage>
</organism>
<evidence type="ECO:0000256" key="3">
    <source>
        <dbReference type="ARBA" id="ARBA00022679"/>
    </source>
</evidence>
<dbReference type="SMART" id="SM00109">
    <property type="entry name" value="C1"/>
    <property type="match status" value="2"/>
</dbReference>
<evidence type="ECO:0000256" key="12">
    <source>
        <dbReference type="RuleBase" id="RU361128"/>
    </source>
</evidence>
<evidence type="ECO:0000256" key="10">
    <source>
        <dbReference type="ARBA" id="ARBA00022840"/>
    </source>
</evidence>
<dbReference type="PROSITE" id="PS50146">
    <property type="entry name" value="DAGK"/>
    <property type="match status" value="1"/>
</dbReference>
<keyword evidence="10 12" id="KW-0067">ATP-binding</keyword>
<dbReference type="GO" id="GO:0005524">
    <property type="term" value="F:ATP binding"/>
    <property type="evidence" value="ECO:0007669"/>
    <property type="project" value="UniProtKB-KW"/>
</dbReference>
<dbReference type="GO" id="GO:0008270">
    <property type="term" value="F:zinc ion binding"/>
    <property type="evidence" value="ECO:0007669"/>
    <property type="project" value="UniProtKB-KW"/>
</dbReference>
<keyword evidence="13" id="KW-0812">Transmembrane</keyword>
<dbReference type="GO" id="GO:0007200">
    <property type="term" value="P:phospholipase C-activating G protein-coupled receptor signaling pathway"/>
    <property type="evidence" value="ECO:0007669"/>
    <property type="project" value="InterPro"/>
</dbReference>
<protein>
    <recommendedName>
        <fullName evidence="12">Diacylglycerol kinase</fullName>
        <shortName evidence="12">DAG kinase</shortName>
        <ecNumber evidence="12">2.7.1.107</ecNumber>
    </recommendedName>
</protein>
<dbReference type="InParanoid" id="T0R668"/>
<keyword evidence="11 13" id="KW-0472">Membrane</keyword>
<dbReference type="EMBL" id="JH767133">
    <property type="protein sequence ID" value="EQC41930.1"/>
    <property type="molecule type" value="Genomic_DNA"/>
</dbReference>
<feature type="domain" description="Phorbol-ester/DAG-type" evidence="14">
    <location>
        <begin position="109"/>
        <end position="155"/>
    </location>
</feature>
<evidence type="ECO:0000313" key="16">
    <source>
        <dbReference type="EMBL" id="EQC41930.1"/>
    </source>
</evidence>
<dbReference type="OMA" id="MSTFETR"/>
<dbReference type="InterPro" id="IPR016064">
    <property type="entry name" value="NAD/diacylglycerol_kinase_sf"/>
</dbReference>
<dbReference type="Gene3D" id="2.60.200.40">
    <property type="match status" value="1"/>
</dbReference>
<evidence type="ECO:0000256" key="4">
    <source>
        <dbReference type="ARBA" id="ARBA00022723"/>
    </source>
</evidence>
<dbReference type="OrthoDB" id="242257at2759"/>
<dbReference type="Gene3D" id="3.40.50.10330">
    <property type="entry name" value="Probable inorganic polyphosphate/atp-NAD kinase, domain 1"/>
    <property type="match status" value="1"/>
</dbReference>
<evidence type="ECO:0000256" key="2">
    <source>
        <dbReference type="ARBA" id="ARBA00009280"/>
    </source>
</evidence>
<accession>T0R668</accession>
<keyword evidence="5" id="KW-0677">Repeat</keyword>
<keyword evidence="3 12" id="KW-0808">Transferase</keyword>
<comment type="subcellular location">
    <subcellularLocation>
        <location evidence="1">Membrane</location>
    </subcellularLocation>
</comment>
<dbReference type="Pfam" id="PF00609">
    <property type="entry name" value="DAGK_acc"/>
    <property type="match status" value="1"/>
</dbReference>
<dbReference type="InterPro" id="IPR017438">
    <property type="entry name" value="ATP-NAD_kinase_N"/>
</dbReference>
<evidence type="ECO:0000256" key="13">
    <source>
        <dbReference type="SAM" id="Phobius"/>
    </source>
</evidence>
<keyword evidence="9" id="KW-0862">Zinc</keyword>
<evidence type="ECO:0000256" key="6">
    <source>
        <dbReference type="ARBA" id="ARBA00022741"/>
    </source>
</evidence>
<dbReference type="PANTHER" id="PTHR11255:SF54">
    <property type="entry name" value="DIACYLGLYCEROL KINASE THETA"/>
    <property type="match status" value="1"/>
</dbReference>
<feature type="domain" description="DAGKc" evidence="15">
    <location>
        <begin position="233"/>
        <end position="372"/>
    </location>
</feature>
<dbReference type="GO" id="GO:0016020">
    <property type="term" value="C:membrane"/>
    <property type="evidence" value="ECO:0007669"/>
    <property type="project" value="UniProtKB-SubCell"/>
</dbReference>
<evidence type="ECO:0000313" key="17">
    <source>
        <dbReference type="Proteomes" id="UP000030762"/>
    </source>
</evidence>
<dbReference type="Gene3D" id="3.30.60.20">
    <property type="match status" value="2"/>
</dbReference>
<feature type="domain" description="Phorbol-ester/DAG-type" evidence="14">
    <location>
        <begin position="44"/>
        <end position="97"/>
    </location>
</feature>
<evidence type="ECO:0000256" key="1">
    <source>
        <dbReference type="ARBA" id="ARBA00004370"/>
    </source>
</evidence>
<reference evidence="16 17" key="1">
    <citation type="submission" date="2012-04" db="EMBL/GenBank/DDBJ databases">
        <title>The Genome Sequence of Saprolegnia declina VS20.</title>
        <authorList>
            <consortium name="The Broad Institute Genome Sequencing Platform"/>
            <person name="Russ C."/>
            <person name="Nusbaum C."/>
            <person name="Tyler B."/>
            <person name="van West P."/>
            <person name="Dieguez-Uribeondo J."/>
            <person name="de Bruijn I."/>
            <person name="Tripathy S."/>
            <person name="Jiang R."/>
            <person name="Young S.K."/>
            <person name="Zeng Q."/>
            <person name="Gargeya S."/>
            <person name="Fitzgerald M."/>
            <person name="Haas B."/>
            <person name="Abouelleil A."/>
            <person name="Alvarado L."/>
            <person name="Arachchi H.M."/>
            <person name="Berlin A."/>
            <person name="Chapman S.B."/>
            <person name="Goldberg J."/>
            <person name="Griggs A."/>
            <person name="Gujja S."/>
            <person name="Hansen M."/>
            <person name="Howarth C."/>
            <person name="Imamovic A."/>
            <person name="Larimer J."/>
            <person name="McCowen C."/>
            <person name="Montmayeur A."/>
            <person name="Murphy C."/>
            <person name="Neiman D."/>
            <person name="Pearson M."/>
            <person name="Priest M."/>
            <person name="Roberts A."/>
            <person name="Saif S."/>
            <person name="Shea T."/>
            <person name="Sisk P."/>
            <person name="Sykes S."/>
            <person name="Wortman J."/>
            <person name="Nusbaum C."/>
            <person name="Birren B."/>
        </authorList>
    </citation>
    <scope>NUCLEOTIDE SEQUENCE [LARGE SCALE GENOMIC DNA]</scope>
    <source>
        <strain evidence="16 17">VS20</strain>
    </source>
</reference>
<dbReference type="Pfam" id="PF00781">
    <property type="entry name" value="DAGK_cat"/>
    <property type="match status" value="1"/>
</dbReference>
<keyword evidence="17" id="KW-1185">Reference proteome</keyword>
<evidence type="ECO:0000259" key="14">
    <source>
        <dbReference type="PROSITE" id="PS50081"/>
    </source>
</evidence>
<gene>
    <name evidence="16" type="ORF">SDRG_00783</name>
</gene>
<dbReference type="SUPFAM" id="SSF111331">
    <property type="entry name" value="NAD kinase/diacylglycerol kinase-like"/>
    <property type="match status" value="1"/>
</dbReference>
<name>T0R668_SAPDV</name>
<dbReference type="InterPro" id="IPR046349">
    <property type="entry name" value="C1-like_sf"/>
</dbReference>
<dbReference type="STRING" id="1156394.T0R668"/>
<dbReference type="SMART" id="SM00045">
    <property type="entry name" value="DAGKa"/>
    <property type="match status" value="1"/>
</dbReference>
<evidence type="ECO:0000256" key="11">
    <source>
        <dbReference type="ARBA" id="ARBA00023136"/>
    </source>
</evidence>
<dbReference type="InterPro" id="IPR001206">
    <property type="entry name" value="Diacylglycerol_kinase_cat_dom"/>
</dbReference>
<keyword evidence="4" id="KW-0479">Metal-binding</keyword>
<comment type="similarity">
    <text evidence="2 12">Belongs to the eukaryotic diacylglycerol kinase family.</text>
</comment>